<proteinExistence type="predicted"/>
<dbReference type="OrthoDB" id="5178565at2"/>
<dbReference type="SUPFAM" id="SSF109854">
    <property type="entry name" value="DinB/YfiT-like putative metalloenzymes"/>
    <property type="match status" value="1"/>
</dbReference>
<name>A0A387H652_9ACTN</name>
<dbReference type="AlphaFoldDB" id="A0A387H652"/>
<evidence type="ECO:0000313" key="1">
    <source>
        <dbReference type="EMBL" id="AYG78001.1"/>
    </source>
</evidence>
<dbReference type="Proteomes" id="UP000271554">
    <property type="component" value="Chromosome"/>
</dbReference>
<dbReference type="InterPro" id="IPR034660">
    <property type="entry name" value="DinB/YfiT-like"/>
</dbReference>
<dbReference type="KEGG" id="shun:DWB77_00108"/>
<dbReference type="RefSeq" id="WP_120719384.1">
    <property type="nucleotide sequence ID" value="NZ_CP032698.1"/>
</dbReference>
<keyword evidence="2" id="KW-1185">Reference proteome</keyword>
<organism evidence="1 2">
    <name type="scientific">Streptomyces hundungensis</name>
    <dbReference type="NCBI Taxonomy" id="1077946"/>
    <lineage>
        <taxon>Bacteria</taxon>
        <taxon>Bacillati</taxon>
        <taxon>Actinomycetota</taxon>
        <taxon>Actinomycetes</taxon>
        <taxon>Kitasatosporales</taxon>
        <taxon>Streptomycetaceae</taxon>
        <taxon>Streptomyces</taxon>
    </lineage>
</organism>
<dbReference type="EMBL" id="CP032698">
    <property type="protein sequence ID" value="AYG78001.1"/>
    <property type="molecule type" value="Genomic_DNA"/>
</dbReference>
<evidence type="ECO:0008006" key="3">
    <source>
        <dbReference type="Google" id="ProtNLM"/>
    </source>
</evidence>
<reference evidence="1 2" key="1">
    <citation type="submission" date="2018-10" db="EMBL/GenBank/DDBJ databases">
        <title>Relationship between Morphology and Antimicrobial Activity in Streptomyces.</title>
        <authorList>
            <person name="Kang H.J."/>
            <person name="Kim S.B."/>
        </authorList>
    </citation>
    <scope>NUCLEOTIDE SEQUENCE [LARGE SCALE GENOMIC DNA]</scope>
    <source>
        <strain evidence="1 2">BH38</strain>
    </source>
</reference>
<sequence>MRFTLEQELRAERRRLISTLDTLPDEVFETGRTLCSEWAPRDILGHLLSVDHLAATYLPFGPFLHYANRKQVARARRLPRERLMDAARLWADKPSLSSRLGVVVTLGDLAIHHQDIVRGLGLHQEMPTCAPTFILWDGAMLSMQTNLRILRYRLTSTDGYPELGLPPLPHAPEVRGTREALGMWLAGRDSVTEELIFT</sequence>
<evidence type="ECO:0000313" key="2">
    <source>
        <dbReference type="Proteomes" id="UP000271554"/>
    </source>
</evidence>
<protein>
    <recommendedName>
        <fullName evidence="3">Mycothiol-dependent maleylpyruvate isomerase metal-binding domain-containing protein</fullName>
    </recommendedName>
</protein>
<accession>A0A387H652</accession>
<gene>
    <name evidence="1" type="ORF">DWB77_00108</name>
</gene>